<dbReference type="EMBL" id="JACAZH010000073">
    <property type="protein sequence ID" value="KAF7328641.1"/>
    <property type="molecule type" value="Genomic_DNA"/>
</dbReference>
<accession>A0A8H6U3S2</accession>
<keyword evidence="2" id="KW-1185">Reference proteome</keyword>
<organism evidence="1 2">
    <name type="scientific">Mycena sanguinolenta</name>
    <dbReference type="NCBI Taxonomy" id="230812"/>
    <lineage>
        <taxon>Eukaryota</taxon>
        <taxon>Fungi</taxon>
        <taxon>Dikarya</taxon>
        <taxon>Basidiomycota</taxon>
        <taxon>Agaricomycotina</taxon>
        <taxon>Agaricomycetes</taxon>
        <taxon>Agaricomycetidae</taxon>
        <taxon>Agaricales</taxon>
        <taxon>Marasmiineae</taxon>
        <taxon>Mycenaceae</taxon>
        <taxon>Mycena</taxon>
    </lineage>
</organism>
<evidence type="ECO:0000313" key="1">
    <source>
        <dbReference type="EMBL" id="KAF7328641.1"/>
    </source>
</evidence>
<protein>
    <submittedName>
        <fullName evidence="1">Uncharacterized protein</fullName>
    </submittedName>
</protein>
<name>A0A8H6U3S2_9AGAR</name>
<dbReference type="AlphaFoldDB" id="A0A8H6U3S2"/>
<gene>
    <name evidence="1" type="ORF">MSAN_02476400</name>
</gene>
<dbReference type="Proteomes" id="UP000623467">
    <property type="component" value="Unassembled WGS sequence"/>
</dbReference>
<reference evidence="1" key="1">
    <citation type="submission" date="2020-05" db="EMBL/GenBank/DDBJ databases">
        <title>Mycena genomes resolve the evolution of fungal bioluminescence.</title>
        <authorList>
            <person name="Tsai I.J."/>
        </authorList>
    </citation>
    <scope>NUCLEOTIDE SEQUENCE</scope>
    <source>
        <strain evidence="1">160909Yilan</strain>
    </source>
</reference>
<proteinExistence type="predicted"/>
<comment type="caution">
    <text evidence="1">The sequence shown here is derived from an EMBL/GenBank/DDBJ whole genome shotgun (WGS) entry which is preliminary data.</text>
</comment>
<sequence>MEIYFILEASPPHLREPFYLDTVRQVLKPPKTILMSCIFTTSKFTELWERSGYSRGTEAADESGFYRTSTRIYTLRCICHPLTHPFAFCSWMHWIDTLPHSTLHGLRFIKPPSMLQLTFNARALDTVTLACGTAPNPAYRRLAHAPRFPPARPSDQEKGDTDIETACAGRGIHTPIARNPEGRPRA</sequence>
<evidence type="ECO:0000313" key="2">
    <source>
        <dbReference type="Proteomes" id="UP000623467"/>
    </source>
</evidence>